<feature type="compositionally biased region" description="Polar residues" evidence="1">
    <location>
        <begin position="1"/>
        <end position="14"/>
    </location>
</feature>
<proteinExistence type="predicted"/>
<evidence type="ECO:0000313" key="3">
    <source>
        <dbReference type="Proteomes" id="UP000292859"/>
    </source>
</evidence>
<keyword evidence="3" id="KW-1185">Reference proteome</keyword>
<organism evidence="2 3">
    <name type="scientific">Paracoccus sediminis</name>
    <dbReference type="NCBI Taxonomy" id="1214787"/>
    <lineage>
        <taxon>Bacteria</taxon>
        <taxon>Pseudomonadati</taxon>
        <taxon>Pseudomonadota</taxon>
        <taxon>Alphaproteobacteria</taxon>
        <taxon>Rhodobacterales</taxon>
        <taxon>Paracoccaceae</taxon>
        <taxon>Paracoccus</taxon>
    </lineage>
</organism>
<gene>
    <name evidence="2" type="ORF">EYF88_05880</name>
</gene>
<protein>
    <submittedName>
        <fullName evidence="2">Uncharacterized protein</fullName>
    </submittedName>
</protein>
<comment type="caution">
    <text evidence="2">The sequence shown here is derived from an EMBL/GenBank/DDBJ whole genome shotgun (WGS) entry which is preliminary data.</text>
</comment>
<evidence type="ECO:0000256" key="1">
    <source>
        <dbReference type="SAM" id="MobiDB-lite"/>
    </source>
</evidence>
<accession>A0ABY1YMK5</accession>
<feature type="region of interest" description="Disordered" evidence="1">
    <location>
        <begin position="1"/>
        <end position="22"/>
    </location>
</feature>
<evidence type="ECO:0000313" key="2">
    <source>
        <dbReference type="EMBL" id="TBN51333.1"/>
    </source>
</evidence>
<dbReference type="EMBL" id="SIRL01000003">
    <property type="protein sequence ID" value="TBN51333.1"/>
    <property type="molecule type" value="Genomic_DNA"/>
</dbReference>
<sequence>MRLGPSTENDTSNAARKDTDQKTIGHIDKSLHTHFAAPPKSRFHAETVADARPDIKMDLPPRFLDSRPVAHGAACLGAFVGLPQLDLRMRRLVIQRHGQFRSSGEAPRLAARYS</sequence>
<reference evidence="2 3" key="1">
    <citation type="submission" date="2019-02" db="EMBL/GenBank/DDBJ databases">
        <authorList>
            <person name="Zhang G."/>
        </authorList>
    </citation>
    <scope>NUCLEOTIDE SEQUENCE [LARGE SCALE GENOMIC DNA]</scope>
    <source>
        <strain evidence="2 3">CMB17</strain>
    </source>
</reference>
<dbReference type="Proteomes" id="UP000292859">
    <property type="component" value="Unassembled WGS sequence"/>
</dbReference>
<name>A0ABY1YMK5_9RHOB</name>